<gene>
    <name evidence="1" type="ORF">Scep_010801</name>
</gene>
<keyword evidence="2" id="KW-1185">Reference proteome</keyword>
<dbReference type="EMBL" id="JBBNAG010000004">
    <property type="protein sequence ID" value="KAK9141120.1"/>
    <property type="molecule type" value="Genomic_DNA"/>
</dbReference>
<evidence type="ECO:0000313" key="1">
    <source>
        <dbReference type="EMBL" id="KAK9141120.1"/>
    </source>
</evidence>
<protein>
    <submittedName>
        <fullName evidence="1">Uncharacterized protein</fullName>
    </submittedName>
</protein>
<organism evidence="1 2">
    <name type="scientific">Stephania cephalantha</name>
    <dbReference type="NCBI Taxonomy" id="152367"/>
    <lineage>
        <taxon>Eukaryota</taxon>
        <taxon>Viridiplantae</taxon>
        <taxon>Streptophyta</taxon>
        <taxon>Embryophyta</taxon>
        <taxon>Tracheophyta</taxon>
        <taxon>Spermatophyta</taxon>
        <taxon>Magnoliopsida</taxon>
        <taxon>Ranunculales</taxon>
        <taxon>Menispermaceae</taxon>
        <taxon>Menispermoideae</taxon>
        <taxon>Cissampelideae</taxon>
        <taxon>Stephania</taxon>
    </lineage>
</organism>
<proteinExistence type="predicted"/>
<name>A0AAP0JY15_9MAGN</name>
<sequence>MWRDVWLSNTPNLSPKLSPKSVVERKKRIAETGHRLCFFAEEDETGRTTRARQ</sequence>
<reference evidence="1 2" key="1">
    <citation type="submission" date="2024-01" db="EMBL/GenBank/DDBJ databases">
        <title>Genome assemblies of Stephania.</title>
        <authorList>
            <person name="Yang L."/>
        </authorList>
    </citation>
    <scope>NUCLEOTIDE SEQUENCE [LARGE SCALE GENOMIC DNA]</scope>
    <source>
        <strain evidence="1">JXDWG</strain>
        <tissue evidence="1">Leaf</tissue>
    </source>
</reference>
<dbReference type="AlphaFoldDB" id="A0AAP0JY15"/>
<evidence type="ECO:0000313" key="2">
    <source>
        <dbReference type="Proteomes" id="UP001419268"/>
    </source>
</evidence>
<dbReference type="Proteomes" id="UP001419268">
    <property type="component" value="Unassembled WGS sequence"/>
</dbReference>
<accession>A0AAP0JY15</accession>
<comment type="caution">
    <text evidence="1">The sequence shown here is derived from an EMBL/GenBank/DDBJ whole genome shotgun (WGS) entry which is preliminary data.</text>
</comment>